<reference evidence="1 2" key="1">
    <citation type="submission" date="2015-11" db="EMBL/GenBank/DDBJ databases">
        <title>Genome-wide analysis reveals the secondary metabolome in Streptomyces kanasensis ZX01.</title>
        <authorList>
            <person name="Zhang G."/>
            <person name="Han L."/>
            <person name="Feng J."/>
            <person name="Zhang X."/>
        </authorList>
    </citation>
    <scope>NUCLEOTIDE SEQUENCE [LARGE SCALE GENOMIC DNA]</scope>
    <source>
        <strain evidence="1 2">ZX01</strain>
    </source>
</reference>
<comment type="caution">
    <text evidence="1">The sequence shown here is derived from an EMBL/GenBank/DDBJ whole genome shotgun (WGS) entry which is preliminary data.</text>
</comment>
<protein>
    <submittedName>
        <fullName evidence="1">Uncharacterized protein</fullName>
    </submittedName>
</protein>
<accession>A0A117IUY1</accession>
<name>A0A117IUY1_9ACTN</name>
<dbReference type="STRING" id="936756.ATE80_23575"/>
<evidence type="ECO:0000313" key="2">
    <source>
        <dbReference type="Proteomes" id="UP000054011"/>
    </source>
</evidence>
<dbReference type="AlphaFoldDB" id="A0A117IUY1"/>
<keyword evidence="2" id="KW-1185">Reference proteome</keyword>
<evidence type="ECO:0000313" key="1">
    <source>
        <dbReference type="EMBL" id="KUH36453.1"/>
    </source>
</evidence>
<dbReference type="Proteomes" id="UP000054011">
    <property type="component" value="Unassembled WGS sequence"/>
</dbReference>
<proteinExistence type="predicted"/>
<dbReference type="EMBL" id="LNSV01000076">
    <property type="protein sequence ID" value="KUH36453.1"/>
    <property type="molecule type" value="Genomic_DNA"/>
</dbReference>
<gene>
    <name evidence="1" type="ORF">ATE80_23575</name>
</gene>
<organism evidence="1 2">
    <name type="scientific">Streptomyces kanasensis</name>
    <dbReference type="NCBI Taxonomy" id="936756"/>
    <lineage>
        <taxon>Bacteria</taxon>
        <taxon>Bacillati</taxon>
        <taxon>Actinomycetota</taxon>
        <taxon>Actinomycetes</taxon>
        <taxon>Kitasatosporales</taxon>
        <taxon>Streptomycetaceae</taxon>
        <taxon>Streptomyces</taxon>
    </lineage>
</organism>
<sequence length="80" mass="8153">MYSACWICSRTWSVRLNISIGSSAASGAYPSVGMGSPNWIVHFVGSGSAPSGPSHGKVGVSGKYGKPSRRASVLALPTIG</sequence>